<feature type="compositionally biased region" description="Polar residues" evidence="1">
    <location>
        <begin position="301"/>
        <end position="311"/>
    </location>
</feature>
<dbReference type="Gene3D" id="4.10.280.10">
    <property type="entry name" value="Helix-loop-helix DNA-binding domain"/>
    <property type="match status" value="1"/>
</dbReference>
<dbReference type="CDD" id="cd00083">
    <property type="entry name" value="bHLH_SF"/>
    <property type="match status" value="1"/>
</dbReference>
<accession>A0A6G1L6G4</accession>
<dbReference type="GO" id="GO:0046983">
    <property type="term" value="F:protein dimerization activity"/>
    <property type="evidence" value="ECO:0007669"/>
    <property type="project" value="InterPro"/>
</dbReference>
<evidence type="ECO:0000313" key="3">
    <source>
        <dbReference type="EMBL" id="KAF2768018.1"/>
    </source>
</evidence>
<feature type="region of interest" description="Disordered" evidence="1">
    <location>
        <begin position="261"/>
        <end position="311"/>
    </location>
</feature>
<name>A0A6G1L6G4_9PEZI</name>
<feature type="compositionally biased region" description="Low complexity" evidence="1">
    <location>
        <begin position="82"/>
        <end position="96"/>
    </location>
</feature>
<dbReference type="Pfam" id="PF00010">
    <property type="entry name" value="HLH"/>
    <property type="match status" value="1"/>
</dbReference>
<feature type="region of interest" description="Disordered" evidence="1">
    <location>
        <begin position="22"/>
        <end position="213"/>
    </location>
</feature>
<dbReference type="SMART" id="SM00353">
    <property type="entry name" value="HLH"/>
    <property type="match status" value="1"/>
</dbReference>
<dbReference type="EMBL" id="ML995849">
    <property type="protein sequence ID" value="KAF2768018.1"/>
    <property type="molecule type" value="Genomic_DNA"/>
</dbReference>
<dbReference type="PANTHER" id="PTHR46266:SF4">
    <property type="entry name" value="TRANSCRIPTION FACTOR TT8"/>
    <property type="match status" value="1"/>
</dbReference>
<feature type="region of interest" description="Disordered" evidence="1">
    <location>
        <begin position="406"/>
        <end position="477"/>
    </location>
</feature>
<dbReference type="Proteomes" id="UP000799436">
    <property type="component" value="Unassembled WGS sequence"/>
</dbReference>
<feature type="compositionally biased region" description="Basic residues" evidence="1">
    <location>
        <begin position="199"/>
        <end position="213"/>
    </location>
</feature>
<dbReference type="AlphaFoldDB" id="A0A6G1L6G4"/>
<gene>
    <name evidence="3" type="ORF">EJ03DRAFT_275027</name>
</gene>
<evidence type="ECO:0000256" key="1">
    <source>
        <dbReference type="SAM" id="MobiDB-lite"/>
    </source>
</evidence>
<dbReference type="InterPro" id="IPR036638">
    <property type="entry name" value="HLH_DNA-bd_sf"/>
</dbReference>
<dbReference type="InterPro" id="IPR011598">
    <property type="entry name" value="bHLH_dom"/>
</dbReference>
<feature type="domain" description="BHLH" evidence="2">
    <location>
        <begin position="201"/>
        <end position="252"/>
    </location>
</feature>
<evidence type="ECO:0000259" key="2">
    <source>
        <dbReference type="PROSITE" id="PS50888"/>
    </source>
</evidence>
<dbReference type="OrthoDB" id="690068at2759"/>
<sequence>MSPLPSAKTASYSQQLFYARRPAPSPAITSQTATNGSSAIMPRPIPPPTPGSSSDIRGKDGQLAAPAFDLPPSGFQEHDRLSNSSSTSSANGSDSSYRPVSPPSPHDYPSTKRSAQQQQHQGPVITKDDFALPPPPTRSRKIIQMKPRENDATPLSPHDPPSSAKVSPAIAGRTPSTTGHGNGKGRKGSDKSQTAAGRKIARKTAHSLIERRRRSKMNEEFGVLKDMIPACRGQEMHKLAILQASIEYLRYLEQCVSDLQAQNNSPRPQPPPARRTHAEEEEDEDEEMEDDDDQAPEGTCTPLTTGLDKTNSLVSLPSLSQITTTQTNSPSLFATGAGRHYSISSASQASYSPYIHSNMTSPAFGPQLSHMHSAPLPVYSHFGLGSPALKPVDGSAQSLRQIAEGATQLNETRRRQSRSSASHNAKGDRTEQDLDQEAAAALSMLNNDRRNWRGADATPTRNGNAAGGMSVRDLLSG</sequence>
<feature type="compositionally biased region" description="Acidic residues" evidence="1">
    <location>
        <begin position="279"/>
        <end position="295"/>
    </location>
</feature>
<feature type="compositionally biased region" description="Polar residues" evidence="1">
    <location>
        <begin position="27"/>
        <end position="36"/>
    </location>
</feature>
<reference evidence="3" key="1">
    <citation type="journal article" date="2020" name="Stud. Mycol.">
        <title>101 Dothideomycetes genomes: a test case for predicting lifestyles and emergence of pathogens.</title>
        <authorList>
            <person name="Haridas S."/>
            <person name="Albert R."/>
            <person name="Binder M."/>
            <person name="Bloem J."/>
            <person name="Labutti K."/>
            <person name="Salamov A."/>
            <person name="Andreopoulos B."/>
            <person name="Baker S."/>
            <person name="Barry K."/>
            <person name="Bills G."/>
            <person name="Bluhm B."/>
            <person name="Cannon C."/>
            <person name="Castanera R."/>
            <person name="Culley D."/>
            <person name="Daum C."/>
            <person name="Ezra D."/>
            <person name="Gonzalez J."/>
            <person name="Henrissat B."/>
            <person name="Kuo A."/>
            <person name="Liang C."/>
            <person name="Lipzen A."/>
            <person name="Lutzoni F."/>
            <person name="Magnuson J."/>
            <person name="Mondo S."/>
            <person name="Nolan M."/>
            <person name="Ohm R."/>
            <person name="Pangilinan J."/>
            <person name="Park H.-J."/>
            <person name="Ramirez L."/>
            <person name="Alfaro M."/>
            <person name="Sun H."/>
            <person name="Tritt A."/>
            <person name="Yoshinaga Y."/>
            <person name="Zwiers L.-H."/>
            <person name="Turgeon B."/>
            <person name="Goodwin S."/>
            <person name="Spatafora J."/>
            <person name="Crous P."/>
            <person name="Grigoriev I."/>
        </authorList>
    </citation>
    <scope>NUCLEOTIDE SEQUENCE</scope>
    <source>
        <strain evidence="3">CBS 116005</strain>
    </source>
</reference>
<dbReference type="PROSITE" id="PS50888">
    <property type="entry name" value="BHLH"/>
    <property type="match status" value="1"/>
</dbReference>
<proteinExistence type="predicted"/>
<dbReference type="PANTHER" id="PTHR46266">
    <property type="entry name" value="TRANSCRIPTION FACTOR TT8"/>
    <property type="match status" value="1"/>
</dbReference>
<keyword evidence="4" id="KW-1185">Reference proteome</keyword>
<organism evidence="3 4">
    <name type="scientific">Teratosphaeria nubilosa</name>
    <dbReference type="NCBI Taxonomy" id="161662"/>
    <lineage>
        <taxon>Eukaryota</taxon>
        <taxon>Fungi</taxon>
        <taxon>Dikarya</taxon>
        <taxon>Ascomycota</taxon>
        <taxon>Pezizomycotina</taxon>
        <taxon>Dothideomycetes</taxon>
        <taxon>Dothideomycetidae</taxon>
        <taxon>Mycosphaerellales</taxon>
        <taxon>Teratosphaeriaceae</taxon>
        <taxon>Teratosphaeria</taxon>
    </lineage>
</organism>
<dbReference type="SUPFAM" id="SSF47459">
    <property type="entry name" value="HLH, helix-loop-helix DNA-binding domain"/>
    <property type="match status" value="1"/>
</dbReference>
<feature type="compositionally biased region" description="Polar residues" evidence="1">
    <location>
        <begin position="111"/>
        <end position="121"/>
    </location>
</feature>
<evidence type="ECO:0000313" key="4">
    <source>
        <dbReference type="Proteomes" id="UP000799436"/>
    </source>
</evidence>
<protein>
    <recommendedName>
        <fullName evidence="2">BHLH domain-containing protein</fullName>
    </recommendedName>
</protein>